<dbReference type="InterPro" id="IPR020103">
    <property type="entry name" value="PsdUridine_synth_cat_dom_sf"/>
</dbReference>
<evidence type="ECO:0000256" key="2">
    <source>
        <dbReference type="ARBA" id="ARBA00005642"/>
    </source>
</evidence>
<dbReference type="RefSeq" id="WP_051965366.1">
    <property type="nucleotide sequence ID" value="NZ_CP045798.1"/>
</dbReference>
<dbReference type="HAMAP" id="MF_01080">
    <property type="entry name" value="TruB_bact"/>
    <property type="match status" value="1"/>
</dbReference>
<dbReference type="GO" id="GO:0003723">
    <property type="term" value="F:RNA binding"/>
    <property type="evidence" value="ECO:0007669"/>
    <property type="project" value="InterPro"/>
</dbReference>
<evidence type="ECO:0000256" key="3">
    <source>
        <dbReference type="ARBA" id="ARBA00022694"/>
    </source>
</evidence>
<evidence type="ECO:0000256" key="5">
    <source>
        <dbReference type="HAMAP-Rule" id="MF_01080"/>
    </source>
</evidence>
<organism evidence="8 9">
    <name type="scientific">Thermanaerosceptrum fracticalcis</name>
    <dbReference type="NCBI Taxonomy" id="1712410"/>
    <lineage>
        <taxon>Bacteria</taxon>
        <taxon>Bacillati</taxon>
        <taxon>Bacillota</taxon>
        <taxon>Clostridia</taxon>
        <taxon>Eubacteriales</taxon>
        <taxon>Peptococcaceae</taxon>
        <taxon>Thermanaerosceptrum</taxon>
    </lineage>
</organism>
<proteinExistence type="inferred from homology"/>
<dbReference type="AlphaFoldDB" id="A0A7G6E0W7"/>
<evidence type="ECO:0000259" key="6">
    <source>
        <dbReference type="Pfam" id="PF01509"/>
    </source>
</evidence>
<evidence type="ECO:0000313" key="9">
    <source>
        <dbReference type="Proteomes" id="UP000515847"/>
    </source>
</evidence>
<sequence>MDGLINVLKPPGMTSHDVVSFLRREFQQKKIGHAGTLDPQAAGVLPVCLGQATRLVEYLSHDHKEYLCELTLGITTTTQDAWGEVIEQCEASEIMLAKIKEVLSSFEGEVWQIPPMYSAIKLDGVPLYKLARKGEEIEREPRQVYIEKITLLDYRHPKLLLLVNCSKGTYIRTLCHDIGSALGAGGIMSFLLRTRVGNFTLEDSFTLEEIQEFKKGALLPLTYGIAGLPKISLPNDHITRLKNGQAIPYIRELPAHESAAVLDEQQNLHAIVSIDNGMNGTCLLKPKKVFHLE</sequence>
<evidence type="ECO:0000313" key="8">
    <source>
        <dbReference type="EMBL" id="QNB45721.1"/>
    </source>
</evidence>
<keyword evidence="9" id="KW-1185">Reference proteome</keyword>
<name>A0A7G6E0W7_THEFR</name>
<evidence type="ECO:0000256" key="4">
    <source>
        <dbReference type="ARBA" id="ARBA00023235"/>
    </source>
</evidence>
<protein>
    <recommendedName>
        <fullName evidence="5">tRNA pseudouridine synthase B</fullName>
        <ecNumber evidence="5">5.4.99.25</ecNumber>
    </recommendedName>
    <alternativeName>
        <fullName evidence="5">tRNA pseudouridine(55) synthase</fullName>
        <shortName evidence="5">Psi55 synthase</shortName>
    </alternativeName>
    <alternativeName>
        <fullName evidence="5">tRNA pseudouridylate synthase</fullName>
    </alternativeName>
    <alternativeName>
        <fullName evidence="5">tRNA-uridine isomerase</fullName>
    </alternativeName>
</protein>
<feature type="active site" description="Nucleophile" evidence="5">
    <location>
        <position position="38"/>
    </location>
</feature>
<evidence type="ECO:0000256" key="1">
    <source>
        <dbReference type="ARBA" id="ARBA00000385"/>
    </source>
</evidence>
<dbReference type="NCBIfam" id="TIGR00431">
    <property type="entry name" value="TruB"/>
    <property type="match status" value="1"/>
</dbReference>
<dbReference type="GO" id="GO:1990481">
    <property type="term" value="P:mRNA pseudouridine synthesis"/>
    <property type="evidence" value="ECO:0007669"/>
    <property type="project" value="TreeGrafter"/>
</dbReference>
<dbReference type="Pfam" id="PF01509">
    <property type="entry name" value="TruB_N"/>
    <property type="match status" value="1"/>
</dbReference>
<dbReference type="InterPro" id="IPR002501">
    <property type="entry name" value="PsdUridine_synth_N"/>
</dbReference>
<evidence type="ECO:0000259" key="7">
    <source>
        <dbReference type="Pfam" id="PF16198"/>
    </source>
</evidence>
<keyword evidence="3 5" id="KW-0819">tRNA processing</keyword>
<dbReference type="Pfam" id="PF16198">
    <property type="entry name" value="TruB_C_2"/>
    <property type="match status" value="1"/>
</dbReference>
<dbReference type="InterPro" id="IPR032819">
    <property type="entry name" value="TruB_C"/>
</dbReference>
<keyword evidence="4 5" id="KW-0413">Isomerase</keyword>
<dbReference type="PANTHER" id="PTHR13767:SF2">
    <property type="entry name" value="PSEUDOURIDYLATE SYNTHASE TRUB1"/>
    <property type="match status" value="1"/>
</dbReference>
<dbReference type="Proteomes" id="UP000515847">
    <property type="component" value="Chromosome"/>
</dbReference>
<dbReference type="SUPFAM" id="SSF55120">
    <property type="entry name" value="Pseudouridine synthase"/>
    <property type="match status" value="1"/>
</dbReference>
<dbReference type="PANTHER" id="PTHR13767">
    <property type="entry name" value="TRNA-PSEUDOURIDINE SYNTHASE"/>
    <property type="match status" value="1"/>
</dbReference>
<dbReference type="GO" id="GO:0031119">
    <property type="term" value="P:tRNA pseudouridine synthesis"/>
    <property type="evidence" value="ECO:0007669"/>
    <property type="project" value="UniProtKB-UniRule"/>
</dbReference>
<dbReference type="EC" id="5.4.99.25" evidence="5"/>
<feature type="domain" description="tRNA pseudouridylate synthase B C-terminal" evidence="7">
    <location>
        <begin position="172"/>
        <end position="212"/>
    </location>
</feature>
<dbReference type="CDD" id="cd02573">
    <property type="entry name" value="PseudoU_synth_EcTruB"/>
    <property type="match status" value="1"/>
</dbReference>
<dbReference type="InterPro" id="IPR014780">
    <property type="entry name" value="tRNA_psdUridine_synth_TruB"/>
</dbReference>
<gene>
    <name evidence="5 8" type="primary">truB</name>
    <name evidence="8" type="ORF">BR63_04985</name>
</gene>
<dbReference type="OrthoDB" id="9802309at2"/>
<dbReference type="EMBL" id="CP045798">
    <property type="protein sequence ID" value="QNB45721.1"/>
    <property type="molecule type" value="Genomic_DNA"/>
</dbReference>
<accession>A0A7G6E0W7</accession>
<comment type="similarity">
    <text evidence="2 5">Belongs to the pseudouridine synthase TruB family. Type 1 subfamily.</text>
</comment>
<comment type="function">
    <text evidence="5">Responsible for synthesis of pseudouridine from uracil-55 in the psi GC loop of transfer RNAs.</text>
</comment>
<reference evidence="8 9" key="1">
    <citation type="journal article" date="2019" name="Front. Microbiol.">
        <title>Thermoanaerosceptrum fracticalcis gen. nov. sp. nov., a Novel Fumarate-Fermenting Microorganism From a Deep Fractured Carbonate Aquifer of the US Great Basin.</title>
        <authorList>
            <person name="Hamilton-Brehm S.D."/>
            <person name="Stewart L.E."/>
            <person name="Zavarin M."/>
            <person name="Caldwell M."/>
            <person name="Lawson P.A."/>
            <person name="Onstott T.C."/>
            <person name="Grzymski J."/>
            <person name="Neveux I."/>
            <person name="Lollar B.S."/>
            <person name="Russell C.E."/>
            <person name="Moser D.P."/>
        </authorList>
    </citation>
    <scope>NUCLEOTIDE SEQUENCE [LARGE SCALE GENOMIC DNA]</scope>
    <source>
        <strain evidence="8 9">DRI-13</strain>
    </source>
</reference>
<comment type="catalytic activity">
    <reaction evidence="1 5">
        <text>uridine(55) in tRNA = pseudouridine(55) in tRNA</text>
        <dbReference type="Rhea" id="RHEA:42532"/>
        <dbReference type="Rhea" id="RHEA-COMP:10101"/>
        <dbReference type="Rhea" id="RHEA-COMP:10102"/>
        <dbReference type="ChEBI" id="CHEBI:65314"/>
        <dbReference type="ChEBI" id="CHEBI:65315"/>
        <dbReference type="EC" id="5.4.99.25"/>
    </reaction>
</comment>
<feature type="domain" description="Pseudouridine synthase II N-terminal" evidence="6">
    <location>
        <begin position="23"/>
        <end position="171"/>
    </location>
</feature>
<dbReference type="GO" id="GO:0160148">
    <property type="term" value="F:tRNA pseudouridine(55) synthase activity"/>
    <property type="evidence" value="ECO:0007669"/>
    <property type="project" value="UniProtKB-EC"/>
</dbReference>
<dbReference type="KEGG" id="tfr:BR63_04985"/>
<dbReference type="Gene3D" id="3.30.2350.10">
    <property type="entry name" value="Pseudouridine synthase"/>
    <property type="match status" value="1"/>
</dbReference>
<dbReference type="FunFam" id="3.30.2350.10:FF:000011">
    <property type="entry name" value="tRNA pseudouridine synthase B"/>
    <property type="match status" value="1"/>
</dbReference>